<evidence type="ECO:0000256" key="1">
    <source>
        <dbReference type="SAM" id="Phobius"/>
    </source>
</evidence>
<accession>A0AAX4P6U7</accession>
<feature type="signal peptide" evidence="2">
    <location>
        <begin position="1"/>
        <end position="34"/>
    </location>
</feature>
<evidence type="ECO:0000313" key="4">
    <source>
        <dbReference type="Proteomes" id="UP001472866"/>
    </source>
</evidence>
<dbReference type="EMBL" id="CP151504">
    <property type="protein sequence ID" value="WZN61755.1"/>
    <property type="molecule type" value="Genomic_DNA"/>
</dbReference>
<keyword evidence="1" id="KW-1133">Transmembrane helix</keyword>
<dbReference type="AlphaFoldDB" id="A0AAX4P6U7"/>
<organism evidence="3 4">
    <name type="scientific">Chloropicon roscoffensis</name>
    <dbReference type="NCBI Taxonomy" id="1461544"/>
    <lineage>
        <taxon>Eukaryota</taxon>
        <taxon>Viridiplantae</taxon>
        <taxon>Chlorophyta</taxon>
        <taxon>Chloropicophyceae</taxon>
        <taxon>Chloropicales</taxon>
        <taxon>Chloropicaceae</taxon>
        <taxon>Chloropicon</taxon>
    </lineage>
</organism>
<keyword evidence="2" id="KW-0732">Signal</keyword>
<feature type="chain" id="PRO_5043960212" evidence="2">
    <location>
        <begin position="35"/>
        <end position="463"/>
    </location>
</feature>
<keyword evidence="1" id="KW-0472">Membrane</keyword>
<reference evidence="3 4" key="1">
    <citation type="submission" date="2024-03" db="EMBL/GenBank/DDBJ databases">
        <title>Complete genome sequence of the green alga Chloropicon roscoffensis RCC1871.</title>
        <authorList>
            <person name="Lemieux C."/>
            <person name="Pombert J.-F."/>
            <person name="Otis C."/>
            <person name="Turmel M."/>
        </authorList>
    </citation>
    <scope>NUCLEOTIDE SEQUENCE [LARGE SCALE GENOMIC DNA]</scope>
    <source>
        <strain evidence="3 4">RCC1871</strain>
    </source>
</reference>
<dbReference type="PROSITE" id="PS51257">
    <property type="entry name" value="PROKAR_LIPOPROTEIN"/>
    <property type="match status" value="1"/>
</dbReference>
<gene>
    <name evidence="3" type="ORF">HKI87_04g32900</name>
</gene>
<keyword evidence="4" id="KW-1185">Reference proteome</keyword>
<proteinExistence type="predicted"/>
<keyword evidence="1" id="KW-0812">Transmembrane</keyword>
<name>A0AAX4P6U7_9CHLO</name>
<protein>
    <submittedName>
        <fullName evidence="3">Uncharacterized protein</fullName>
    </submittedName>
</protein>
<dbReference type="Proteomes" id="UP001472866">
    <property type="component" value="Chromosome 04"/>
</dbReference>
<sequence length="463" mass="49499">MAVRGSGRARAMRATHLTAVAAALVLVAASTACAKPEPVVSPDLLISSVVMSKEESISSVAIELYNPSCRGVHTRKEGMELALRYCESGSRKGYCVTRRSTIHGYLPKLKTLVICSSDNPSVVGGVANNTVAEGLSKCDINVGASLAPSGAARRLVEVKLVDSNGTHVLDRVHDREAFSSEAFTLKKYSEFSDEDIPTEFGDDQPKSSASDASVREISSIWLFKPYATQALLGCHNTKHEMLCEDALPEVCPPADIDSFRTLTVNEIVGSAPCAVDAGCVSSFHGETISTLGYVVSKMGWFSENKNLWMITLKEGEGITAVGTVKSLRVLVDIPSGQDNEMKVAWMDALPVGSKISLVGRLSKDEYGVVVKGLLNMDILDHTPSADKILPVVSLDRHAHKTVSEEGEATLVATAREALDTFAIVAIAMCSTFLVVGSGILILANYRKHVNPSRAYGKLNGTLL</sequence>
<feature type="transmembrane region" description="Helical" evidence="1">
    <location>
        <begin position="421"/>
        <end position="443"/>
    </location>
</feature>
<evidence type="ECO:0000313" key="3">
    <source>
        <dbReference type="EMBL" id="WZN61755.1"/>
    </source>
</evidence>
<evidence type="ECO:0000256" key="2">
    <source>
        <dbReference type="SAM" id="SignalP"/>
    </source>
</evidence>